<feature type="transmembrane region" description="Helical" evidence="6">
    <location>
        <begin position="176"/>
        <end position="197"/>
    </location>
</feature>
<keyword evidence="3 6" id="KW-0812">Transmembrane</keyword>
<feature type="transmembrane region" description="Helical" evidence="6">
    <location>
        <begin position="137"/>
        <end position="164"/>
    </location>
</feature>
<feature type="transmembrane region" description="Helical" evidence="6">
    <location>
        <begin position="99"/>
        <end position="125"/>
    </location>
</feature>
<dbReference type="Pfam" id="PF03706">
    <property type="entry name" value="LPG_synthase_TM"/>
    <property type="match status" value="1"/>
</dbReference>
<feature type="transmembrane region" description="Helical" evidence="6">
    <location>
        <begin position="291"/>
        <end position="312"/>
    </location>
</feature>
<evidence type="ECO:0000313" key="7">
    <source>
        <dbReference type="EMBL" id="MFC5675506.1"/>
    </source>
</evidence>
<dbReference type="PANTHER" id="PTHR39087:SF2">
    <property type="entry name" value="UPF0104 MEMBRANE PROTEIN MJ1595"/>
    <property type="match status" value="1"/>
</dbReference>
<keyword evidence="4 6" id="KW-1133">Transmembrane helix</keyword>
<dbReference type="PANTHER" id="PTHR39087">
    <property type="entry name" value="UPF0104 MEMBRANE PROTEIN MJ1595"/>
    <property type="match status" value="1"/>
</dbReference>
<feature type="transmembrane region" description="Helical" evidence="6">
    <location>
        <begin position="27"/>
        <end position="44"/>
    </location>
</feature>
<evidence type="ECO:0000256" key="6">
    <source>
        <dbReference type="SAM" id="Phobius"/>
    </source>
</evidence>
<proteinExistence type="predicted"/>
<evidence type="ECO:0000256" key="2">
    <source>
        <dbReference type="ARBA" id="ARBA00022475"/>
    </source>
</evidence>
<protein>
    <submittedName>
        <fullName evidence="7">YbhN family protein</fullName>
    </submittedName>
</protein>
<feature type="transmembrane region" description="Helical" evidence="6">
    <location>
        <begin position="242"/>
        <end position="271"/>
    </location>
</feature>
<accession>A0ABW0Y341</accession>
<dbReference type="InterPro" id="IPR022791">
    <property type="entry name" value="L-PG_synthase/AglD"/>
</dbReference>
<evidence type="ECO:0000256" key="4">
    <source>
        <dbReference type="ARBA" id="ARBA00022989"/>
    </source>
</evidence>
<comment type="caution">
    <text evidence="7">The sequence shown here is derived from an EMBL/GenBank/DDBJ whole genome shotgun (WGS) entry which is preliminary data.</text>
</comment>
<dbReference type="NCBIfam" id="TIGR00374">
    <property type="entry name" value="flippase-like domain"/>
    <property type="match status" value="1"/>
</dbReference>
<comment type="subcellular location">
    <subcellularLocation>
        <location evidence="1">Cell membrane</location>
        <topology evidence="1">Multi-pass membrane protein</topology>
    </subcellularLocation>
</comment>
<name>A0ABW0Y341_9ACTN</name>
<evidence type="ECO:0000313" key="8">
    <source>
        <dbReference type="Proteomes" id="UP001596183"/>
    </source>
</evidence>
<keyword evidence="2" id="KW-1003">Cell membrane</keyword>
<evidence type="ECO:0000256" key="3">
    <source>
        <dbReference type="ARBA" id="ARBA00022692"/>
    </source>
</evidence>
<evidence type="ECO:0000256" key="5">
    <source>
        <dbReference type="ARBA" id="ARBA00023136"/>
    </source>
</evidence>
<feature type="transmembrane region" description="Helical" evidence="6">
    <location>
        <begin position="65"/>
        <end position="87"/>
    </location>
</feature>
<dbReference type="EMBL" id="JBHSPC010000165">
    <property type="protein sequence ID" value="MFC5675506.1"/>
    <property type="molecule type" value="Genomic_DNA"/>
</dbReference>
<gene>
    <name evidence="7" type="ORF">ACFP2V_37275</name>
</gene>
<dbReference type="Proteomes" id="UP001596183">
    <property type="component" value="Unassembled WGS sequence"/>
</dbReference>
<reference evidence="8" key="1">
    <citation type="journal article" date="2019" name="Int. J. Syst. Evol. Microbiol.">
        <title>The Global Catalogue of Microorganisms (GCM) 10K type strain sequencing project: providing services to taxonomists for standard genome sequencing and annotation.</title>
        <authorList>
            <consortium name="The Broad Institute Genomics Platform"/>
            <consortium name="The Broad Institute Genome Sequencing Center for Infectious Disease"/>
            <person name="Wu L."/>
            <person name="Ma J."/>
        </authorList>
    </citation>
    <scope>NUCLEOTIDE SEQUENCE [LARGE SCALE GENOMIC DNA]</scope>
    <source>
        <strain evidence="8">JCM 13852</strain>
    </source>
</reference>
<keyword evidence="8" id="KW-1185">Reference proteome</keyword>
<sequence length="360" mass="37940">MAEDTGGPDGAGDPVSRPPVARVLRPGWWLVSAVIVSAAAVVAVSRRHDLASALRLMGAIPPGRLGLAALLEALSLLCMAAMQWWLLRAGGARLGFGRVAAMVMAANAVAGALPAGAAFAASWLFRQLRRRRVSLVLAGAVLAVSGVMSGLALFSLLVAGVLAGGGVGSAAGLRAAVLWLTTALVLVTAGTVALAHFPPVRRRVRRAWRRIGVRSSRMWSVEEGLSHLVRHVRAKQPGVRPWLTPFALALSNWVLDVACLGACAWGLGIALPWPGTLVAYVLTQMAGALRLTPGGLGIVETGLAALLVFYGLRVDQAIALTLLYRIASYWAPQPIGWASWLGLTVASHRRARTERREPRT</sequence>
<keyword evidence="5 6" id="KW-0472">Membrane</keyword>
<evidence type="ECO:0000256" key="1">
    <source>
        <dbReference type="ARBA" id="ARBA00004651"/>
    </source>
</evidence>
<dbReference type="RefSeq" id="WP_381220713.1">
    <property type="nucleotide sequence ID" value="NZ_JBHSPC010000165.1"/>
</dbReference>
<organism evidence="7 8">
    <name type="scientific">Streptomyces incanus</name>
    <dbReference type="NCBI Taxonomy" id="887453"/>
    <lineage>
        <taxon>Bacteria</taxon>
        <taxon>Bacillati</taxon>
        <taxon>Actinomycetota</taxon>
        <taxon>Actinomycetes</taxon>
        <taxon>Kitasatosporales</taxon>
        <taxon>Streptomycetaceae</taxon>
        <taxon>Streptomyces</taxon>
    </lineage>
</organism>